<sequence length="124" mass="13945">MNSETLKNGRNYSSSVIFLLIGIGNFVINGTDFLLFSLVMILFGLTGVVTEFFFNSNEPKDERMRMVNYKSGFFSHNVTNISIVIFAFLSAFEYIESITLVLFSLLLVNSISFIISLSINSLKT</sequence>
<organism evidence="2 3">
    <name type="scientific">Halobacillus campisalis</name>
    <dbReference type="NCBI Taxonomy" id="435909"/>
    <lineage>
        <taxon>Bacteria</taxon>
        <taxon>Bacillati</taxon>
        <taxon>Bacillota</taxon>
        <taxon>Bacilli</taxon>
        <taxon>Bacillales</taxon>
        <taxon>Bacillaceae</taxon>
        <taxon>Halobacillus</taxon>
    </lineage>
</organism>
<keyword evidence="1" id="KW-0812">Transmembrane</keyword>
<protein>
    <submittedName>
        <fullName evidence="2">Uncharacterized protein</fullName>
    </submittedName>
</protein>
<feature type="transmembrane region" description="Helical" evidence="1">
    <location>
        <begin position="98"/>
        <end position="119"/>
    </location>
</feature>
<name>A0ABW2K1I1_9BACI</name>
<accession>A0ABW2K1I1</accession>
<evidence type="ECO:0000313" key="2">
    <source>
        <dbReference type="EMBL" id="MFC7319998.1"/>
    </source>
</evidence>
<keyword evidence="1" id="KW-0472">Membrane</keyword>
<dbReference type="RefSeq" id="WP_289217024.1">
    <property type="nucleotide sequence ID" value="NZ_JAPVRC010000011.1"/>
</dbReference>
<comment type="caution">
    <text evidence="2">The sequence shown here is derived from an EMBL/GenBank/DDBJ whole genome shotgun (WGS) entry which is preliminary data.</text>
</comment>
<feature type="transmembrane region" description="Helical" evidence="1">
    <location>
        <begin position="74"/>
        <end position="92"/>
    </location>
</feature>
<feature type="transmembrane region" description="Helical" evidence="1">
    <location>
        <begin position="12"/>
        <end position="28"/>
    </location>
</feature>
<dbReference type="EMBL" id="JBHTBY010000002">
    <property type="protein sequence ID" value="MFC7319998.1"/>
    <property type="molecule type" value="Genomic_DNA"/>
</dbReference>
<gene>
    <name evidence="2" type="ORF">ACFQMN_03755</name>
</gene>
<evidence type="ECO:0000256" key="1">
    <source>
        <dbReference type="SAM" id="Phobius"/>
    </source>
</evidence>
<reference evidence="3" key="1">
    <citation type="journal article" date="2019" name="Int. J. Syst. Evol. Microbiol.">
        <title>The Global Catalogue of Microorganisms (GCM) 10K type strain sequencing project: providing services to taxonomists for standard genome sequencing and annotation.</title>
        <authorList>
            <consortium name="The Broad Institute Genomics Platform"/>
            <consortium name="The Broad Institute Genome Sequencing Center for Infectious Disease"/>
            <person name="Wu L."/>
            <person name="Ma J."/>
        </authorList>
    </citation>
    <scope>NUCLEOTIDE SEQUENCE [LARGE SCALE GENOMIC DNA]</scope>
    <source>
        <strain evidence="3">CCUG 73951</strain>
    </source>
</reference>
<keyword evidence="1" id="KW-1133">Transmembrane helix</keyword>
<proteinExistence type="predicted"/>
<evidence type="ECO:0000313" key="3">
    <source>
        <dbReference type="Proteomes" id="UP001596494"/>
    </source>
</evidence>
<dbReference type="Proteomes" id="UP001596494">
    <property type="component" value="Unassembled WGS sequence"/>
</dbReference>
<feature type="transmembrane region" description="Helical" evidence="1">
    <location>
        <begin position="34"/>
        <end position="54"/>
    </location>
</feature>
<keyword evidence="3" id="KW-1185">Reference proteome</keyword>